<proteinExistence type="predicted"/>
<keyword evidence="2" id="KW-0347">Helicase</keyword>
<keyword evidence="2" id="KW-0067">ATP-binding</keyword>
<feature type="transmembrane region" description="Helical" evidence="1">
    <location>
        <begin position="50"/>
        <end position="70"/>
    </location>
</feature>
<gene>
    <name evidence="2" type="primary">dna2_3</name>
    <name evidence="2" type="ORF">g.55878</name>
</gene>
<keyword evidence="1" id="KW-1133">Transmembrane helix</keyword>
<evidence type="ECO:0000313" key="2">
    <source>
        <dbReference type="EMBL" id="JAT40196.1"/>
    </source>
</evidence>
<accession>A0A1D1XD09</accession>
<feature type="transmembrane region" description="Helical" evidence="1">
    <location>
        <begin position="21"/>
        <end position="38"/>
    </location>
</feature>
<name>A0A1D1XD09_9ARAE</name>
<sequence>MDHSSPTWVLFQNVSVRQLRGPTWCTLLAVTLLILTIVDPTCPWDLDMALIAMATALMLASVFGIAYTLWYGAKENEARLSTISTMVRVLCSGDGVIMTKRPIGRIKVNYSQPLMLNRRRVMSNSNMINEDHQVSMCLLSFLI</sequence>
<keyword evidence="1" id="KW-0812">Transmembrane</keyword>
<protein>
    <submittedName>
        <fullName evidence="2">DNA replication ATP-dependent helicase dna2</fullName>
    </submittedName>
</protein>
<dbReference type="EMBL" id="GDJX01027740">
    <property type="protein sequence ID" value="JAT40196.1"/>
    <property type="molecule type" value="Transcribed_RNA"/>
</dbReference>
<dbReference type="GO" id="GO:0004386">
    <property type="term" value="F:helicase activity"/>
    <property type="evidence" value="ECO:0007669"/>
    <property type="project" value="UniProtKB-KW"/>
</dbReference>
<dbReference type="AlphaFoldDB" id="A0A1D1XD09"/>
<evidence type="ECO:0000256" key="1">
    <source>
        <dbReference type="SAM" id="Phobius"/>
    </source>
</evidence>
<keyword evidence="2" id="KW-0547">Nucleotide-binding</keyword>
<organism evidence="2">
    <name type="scientific">Anthurium amnicola</name>
    <dbReference type="NCBI Taxonomy" id="1678845"/>
    <lineage>
        <taxon>Eukaryota</taxon>
        <taxon>Viridiplantae</taxon>
        <taxon>Streptophyta</taxon>
        <taxon>Embryophyta</taxon>
        <taxon>Tracheophyta</taxon>
        <taxon>Spermatophyta</taxon>
        <taxon>Magnoliopsida</taxon>
        <taxon>Liliopsida</taxon>
        <taxon>Araceae</taxon>
        <taxon>Pothoideae</taxon>
        <taxon>Potheae</taxon>
        <taxon>Anthurium</taxon>
    </lineage>
</organism>
<keyword evidence="2" id="KW-0378">Hydrolase</keyword>
<keyword evidence="1" id="KW-0472">Membrane</keyword>
<reference evidence="2" key="1">
    <citation type="submission" date="2015-07" db="EMBL/GenBank/DDBJ databases">
        <title>Transcriptome Assembly of Anthurium amnicola.</title>
        <authorList>
            <person name="Suzuki J."/>
        </authorList>
    </citation>
    <scope>NUCLEOTIDE SEQUENCE</scope>
</reference>